<sequence>MEIRGKIRISSSPWLDAIKDVIDLKEALSFYGLKYEFDEDERIKTLYHKLKQNSRFTERLEKWEAEGGLKPETAHLYFQSLEELLHARHREMSLWCLKKRYLY</sequence>
<accession>A0ACB5TRC6</accession>
<comment type="caution">
    <text evidence="1">The sequence shown here is derived from an EMBL/GenBank/DDBJ whole genome shotgun (WGS) entry which is preliminary data.</text>
</comment>
<reference evidence="1" key="1">
    <citation type="submission" date="2023-04" db="EMBL/GenBank/DDBJ databases">
        <title>Ambrosiozyma monospora NBRC 10751.</title>
        <authorList>
            <person name="Ichikawa N."/>
            <person name="Sato H."/>
            <person name="Tonouchi N."/>
        </authorList>
    </citation>
    <scope>NUCLEOTIDE SEQUENCE</scope>
    <source>
        <strain evidence="1">NBRC 10751</strain>
    </source>
</reference>
<keyword evidence="2" id="KW-1185">Reference proteome</keyword>
<dbReference type="EMBL" id="BSXS01008705">
    <property type="protein sequence ID" value="GME93387.1"/>
    <property type="molecule type" value="Genomic_DNA"/>
</dbReference>
<protein>
    <submittedName>
        <fullName evidence="1">Unnamed protein product</fullName>
    </submittedName>
</protein>
<evidence type="ECO:0000313" key="2">
    <source>
        <dbReference type="Proteomes" id="UP001165064"/>
    </source>
</evidence>
<proteinExistence type="predicted"/>
<organism evidence="1 2">
    <name type="scientific">Ambrosiozyma monospora</name>
    <name type="common">Yeast</name>
    <name type="synonym">Endomycopsis monosporus</name>
    <dbReference type="NCBI Taxonomy" id="43982"/>
    <lineage>
        <taxon>Eukaryota</taxon>
        <taxon>Fungi</taxon>
        <taxon>Dikarya</taxon>
        <taxon>Ascomycota</taxon>
        <taxon>Saccharomycotina</taxon>
        <taxon>Pichiomycetes</taxon>
        <taxon>Pichiales</taxon>
        <taxon>Pichiaceae</taxon>
        <taxon>Ambrosiozyma</taxon>
    </lineage>
</organism>
<name>A0ACB5TRC6_AMBMO</name>
<evidence type="ECO:0000313" key="1">
    <source>
        <dbReference type="EMBL" id="GME93387.1"/>
    </source>
</evidence>
<gene>
    <name evidence="1" type="ORF">Amon02_000931100</name>
</gene>
<dbReference type="Proteomes" id="UP001165064">
    <property type="component" value="Unassembled WGS sequence"/>
</dbReference>